<evidence type="ECO:0000313" key="2">
    <source>
        <dbReference type="Proteomes" id="UP001500121"/>
    </source>
</evidence>
<dbReference type="RefSeq" id="WP_345479118.1">
    <property type="nucleotide sequence ID" value="NZ_BAABLP010000001.1"/>
</dbReference>
<reference evidence="2" key="1">
    <citation type="journal article" date="2019" name="Int. J. Syst. Evol. Microbiol.">
        <title>The Global Catalogue of Microorganisms (GCM) 10K type strain sequencing project: providing services to taxonomists for standard genome sequencing and annotation.</title>
        <authorList>
            <consortium name="The Broad Institute Genomics Platform"/>
            <consortium name="The Broad Institute Genome Sequencing Center for Infectious Disease"/>
            <person name="Wu L."/>
            <person name="Ma J."/>
        </authorList>
    </citation>
    <scope>NUCLEOTIDE SEQUENCE [LARGE SCALE GENOMIC DNA]</scope>
    <source>
        <strain evidence="2">JCM 19015</strain>
    </source>
</reference>
<dbReference type="Proteomes" id="UP001500121">
    <property type="component" value="Unassembled WGS sequence"/>
</dbReference>
<dbReference type="EMBL" id="BAABLP010000001">
    <property type="protein sequence ID" value="GAA4736128.1"/>
    <property type="molecule type" value="Genomic_DNA"/>
</dbReference>
<sequence>MQTVTIDHTSLLIGDRIAGEVLRYAAHLDATRSVDDVTIRAIDPDGREVSFLLPLGGWVPLVAEHSDSTLPEPLNEDALEYIEDRMADFAQYAEVRPAEPQPAE</sequence>
<comment type="caution">
    <text evidence="1">The sequence shown here is derived from an EMBL/GenBank/DDBJ whole genome shotgun (WGS) entry which is preliminary data.</text>
</comment>
<organism evidence="1 2">
    <name type="scientific">Amnibacterium soli</name>
    <dbReference type="NCBI Taxonomy" id="1282736"/>
    <lineage>
        <taxon>Bacteria</taxon>
        <taxon>Bacillati</taxon>
        <taxon>Actinomycetota</taxon>
        <taxon>Actinomycetes</taxon>
        <taxon>Micrococcales</taxon>
        <taxon>Microbacteriaceae</taxon>
        <taxon>Amnibacterium</taxon>
    </lineage>
</organism>
<accession>A0ABP8YRE9</accession>
<gene>
    <name evidence="1" type="ORF">GCM10025783_02770</name>
</gene>
<keyword evidence="2" id="KW-1185">Reference proteome</keyword>
<proteinExistence type="predicted"/>
<protein>
    <submittedName>
        <fullName evidence="1">Uncharacterized protein</fullName>
    </submittedName>
</protein>
<name>A0ABP8YRE9_9MICO</name>
<evidence type="ECO:0000313" key="1">
    <source>
        <dbReference type="EMBL" id="GAA4736128.1"/>
    </source>
</evidence>